<feature type="repeat" description="ANK" evidence="4">
    <location>
        <begin position="1152"/>
        <end position="1184"/>
    </location>
</feature>
<evidence type="ECO:0000313" key="7">
    <source>
        <dbReference type="Proteomes" id="UP000708148"/>
    </source>
</evidence>
<dbReference type="PANTHER" id="PTHR24141:SF1">
    <property type="entry name" value="2-5A-DEPENDENT RIBONUCLEASE"/>
    <property type="match status" value="1"/>
</dbReference>
<feature type="repeat" description="ANK" evidence="4">
    <location>
        <begin position="1317"/>
        <end position="1349"/>
    </location>
</feature>
<feature type="repeat" description="ANK" evidence="4">
    <location>
        <begin position="1053"/>
        <end position="1085"/>
    </location>
</feature>
<feature type="repeat" description="ANK" evidence="4">
    <location>
        <begin position="1218"/>
        <end position="1250"/>
    </location>
</feature>
<dbReference type="Gene3D" id="3.40.50.300">
    <property type="entry name" value="P-loop containing nucleotide triphosphate hydrolases"/>
    <property type="match status" value="1"/>
</dbReference>
<dbReference type="InterPro" id="IPR036770">
    <property type="entry name" value="Ankyrin_rpt-contain_sf"/>
</dbReference>
<keyword evidence="7" id="KW-1185">Reference proteome</keyword>
<proteinExistence type="predicted"/>
<feature type="repeat" description="ANK" evidence="4">
    <location>
        <begin position="1482"/>
        <end position="1514"/>
    </location>
</feature>
<dbReference type="PROSITE" id="PS50297">
    <property type="entry name" value="ANK_REP_REGION"/>
    <property type="match status" value="14"/>
</dbReference>
<accession>A0A8S1J3B2</accession>
<protein>
    <recommendedName>
        <fullName evidence="5">NB-ARC domain-containing protein</fullName>
    </recommendedName>
</protein>
<dbReference type="SMART" id="SM00248">
    <property type="entry name" value="ANK"/>
    <property type="match status" value="15"/>
</dbReference>
<organism evidence="6 7">
    <name type="scientific">Ostreobium quekettii</name>
    <dbReference type="NCBI Taxonomy" id="121088"/>
    <lineage>
        <taxon>Eukaryota</taxon>
        <taxon>Viridiplantae</taxon>
        <taxon>Chlorophyta</taxon>
        <taxon>core chlorophytes</taxon>
        <taxon>Ulvophyceae</taxon>
        <taxon>TCBD clade</taxon>
        <taxon>Bryopsidales</taxon>
        <taxon>Ostreobineae</taxon>
        <taxon>Ostreobiaceae</taxon>
        <taxon>Ostreobium</taxon>
    </lineage>
</organism>
<comment type="caution">
    <text evidence="6">The sequence shown here is derived from an EMBL/GenBank/DDBJ whole genome shotgun (WGS) entry which is preliminary data.</text>
</comment>
<dbReference type="Gene3D" id="1.10.8.430">
    <property type="entry name" value="Helical domain of apoptotic protease-activating factors"/>
    <property type="match status" value="1"/>
</dbReference>
<feature type="repeat" description="ANK" evidence="4">
    <location>
        <begin position="1350"/>
        <end position="1382"/>
    </location>
</feature>
<dbReference type="InterPro" id="IPR002110">
    <property type="entry name" value="Ankyrin_rpt"/>
</dbReference>
<keyword evidence="3 4" id="KW-0040">ANK repeat</keyword>
<feature type="repeat" description="ANK" evidence="4">
    <location>
        <begin position="1086"/>
        <end position="1118"/>
    </location>
</feature>
<feature type="repeat" description="ANK" evidence="4">
    <location>
        <begin position="1449"/>
        <end position="1481"/>
    </location>
</feature>
<dbReference type="InterPro" id="IPR036388">
    <property type="entry name" value="WH-like_DNA-bd_sf"/>
</dbReference>
<dbReference type="Pfam" id="PF12796">
    <property type="entry name" value="Ank_2"/>
    <property type="match status" value="6"/>
</dbReference>
<dbReference type="GO" id="GO:0005930">
    <property type="term" value="C:axoneme"/>
    <property type="evidence" value="ECO:0007669"/>
    <property type="project" value="UniProtKB-SubCell"/>
</dbReference>
<feature type="repeat" description="ANK" evidence="4">
    <location>
        <begin position="1284"/>
        <end position="1316"/>
    </location>
</feature>
<evidence type="ECO:0000256" key="4">
    <source>
        <dbReference type="PROSITE-ProRule" id="PRU00023"/>
    </source>
</evidence>
<dbReference type="SUPFAM" id="SSF52540">
    <property type="entry name" value="P-loop containing nucleoside triphosphate hydrolases"/>
    <property type="match status" value="1"/>
</dbReference>
<evidence type="ECO:0000256" key="1">
    <source>
        <dbReference type="ARBA" id="ARBA00004430"/>
    </source>
</evidence>
<dbReference type="SUPFAM" id="SSF48403">
    <property type="entry name" value="Ankyrin repeat"/>
    <property type="match status" value="2"/>
</dbReference>
<feature type="repeat" description="ANK" evidence="4">
    <location>
        <begin position="1251"/>
        <end position="1283"/>
    </location>
</feature>
<gene>
    <name evidence="6" type="ORF">OSTQU699_LOCUS5592</name>
</gene>
<comment type="subcellular location">
    <subcellularLocation>
        <location evidence="1">Cytoplasm</location>
        <location evidence="1">Cytoskeleton</location>
        <location evidence="1">Cilium axoneme</location>
    </subcellularLocation>
</comment>
<name>A0A8S1J3B2_9CHLO</name>
<sequence length="1552" mass="167335">GMATSSGALVEDSEEVSPTALGRLLAADVGQVQTWKTSGWKSGKWEFVFLLRRVDLWWIFTQPGKPCPTDAGAWRKGNHIALVRGQTVVDFSDKEAGEWFVKFGDDCHYFKARSTGEAALWVMALRRRVHPWNDELQGQTAGELVGDAGHHDKVMGPISLSHSTAAQEMVKALGAVAGFTKEVLGTLPIAGPTLSLLGFAMEAVCEGAADAENIRPARALLEEVANWTMEVLRRASKLHDEDYKQEIFKVLDGIESAARMLERHRYRSTAGKLKNTFLKRGTGSLAIVDLLKQCKDDLSKLQIHQLEKLQIAGLEEQDKQHAVVVANQQRLLCQASIRRRKHCSPSNIPTAPDAVALESQLYVVRNMLLESETKCIVIWGMGGIGKTTLARALLNDPEIATNFEKREFVTVSQHPNVTKCQQQVWDALVDSEQGVQFTNAEDGKLRLQTALKDEVVFIVLDDMWDENIVPHFDVVSAKSRVVITSRNSGIATSVGARRYAAAALGEDDSMQLFCKKAFATGQPLGWQALYVKDIVKECGGLPLALEVMGAEVKGYSSGEQVKLGPTPREKRKWERAVERIKTSGVVAGGLFDKVFAMSFDSLDNPHQVALLDLAMLPEDHEARESDVAEMQCCNGLSTDEAYEVLEELEQRSLIIRTGEDALSVCEFQTRGFATCHLHDVVRDSALRLMTNQPFVESCRLVSHHLKKELPFKDQGLLATKFSTTHSIGQDSDLDLCALNMPNLRALVLRNAELLGVPVNLLSASLVVIDLAFSGVAVLPSEVACATSARVLRLDGCDRLEHLPCEVGTMQQLQVLSMRGCQGIYELPESLARLSNLRKLLMPTCGIAHFLSMELGSLQSLKMLDLSGCFGLKHLPPSLGELAGLTALDLDSCWQLSSLPSTIGKLARLEVLLLHGCTSLEELPSAMTLLHNLAELDVQGCHRLKCLPQGFAYGCPGLKILRLQENSQFVLPDFVLELQHLEVLGVDRVCMLPGSMAQDLNGQRVSLEQQPTEDYESKHHMERDTPLHWAAGMGMLGMVEYHLTETSVDAPNLFGDTPLLKAAENGRTATVKLLLDRGASIDEADQFGNMPLLRAAENGYTGTVELFLNRGAAVEAADGFGKTPLFRAAQHGHTATVKLLLNRGASVDAADRSGHTPLISSACYGHTATVELLLNRGATVDAASRSGYTALIRAAESGHAATVELLLNRGASVGVADHSGYTPLLWSACYGHTATVELLLNRGASVDAASHEAFTPLLLAAVNGHAATVKLLLNRGASVVVADRDGNTPLIWSAFYGHTATVKVLLNQGAAVDAANQFGYTPLLRAAENGHAVAVELLLNRGAPIDAANQEACTPLLSAAENGHAAVVEALLNRGASVDATDQDGNTPLLRAAKNGYATTAELLLNKGASVDAPDQEAYTPLLWAAGNGHAPTVELLLNRGASIDAVGPLGYTPLSWAAHNGHAATAELLLNRGASVDVTNQEGKTPLIIAMEKGASEIVELLLGRGAQVGIEDKSGRGPTAHAREQGHLALVQKLEAAAVEQGEAMERAEGE</sequence>
<dbReference type="PRINTS" id="PR00364">
    <property type="entry name" value="DISEASERSIST"/>
</dbReference>
<dbReference type="Gene3D" id="1.10.10.10">
    <property type="entry name" value="Winged helix-like DNA-binding domain superfamily/Winged helix DNA-binding domain"/>
    <property type="match status" value="1"/>
</dbReference>
<dbReference type="EMBL" id="CAJHUC010001202">
    <property type="protein sequence ID" value="CAD7700234.1"/>
    <property type="molecule type" value="Genomic_DNA"/>
</dbReference>
<feature type="repeat" description="ANK" evidence="4">
    <location>
        <begin position="1119"/>
        <end position="1151"/>
    </location>
</feature>
<dbReference type="Pfam" id="PF00931">
    <property type="entry name" value="NB-ARC"/>
    <property type="match status" value="1"/>
</dbReference>
<dbReference type="Gene3D" id="1.25.40.20">
    <property type="entry name" value="Ankyrin repeat-containing domain"/>
    <property type="match status" value="6"/>
</dbReference>
<feature type="repeat" description="ANK" evidence="4">
    <location>
        <begin position="1383"/>
        <end position="1415"/>
    </location>
</feature>
<reference evidence="6" key="1">
    <citation type="submission" date="2020-12" db="EMBL/GenBank/DDBJ databases">
        <authorList>
            <person name="Iha C."/>
        </authorList>
    </citation>
    <scope>NUCLEOTIDE SEQUENCE</scope>
</reference>
<evidence type="ECO:0000259" key="5">
    <source>
        <dbReference type="Pfam" id="PF00931"/>
    </source>
</evidence>
<dbReference type="InterPro" id="IPR027417">
    <property type="entry name" value="P-loop_NTPase"/>
</dbReference>
<keyword evidence="2" id="KW-0677">Repeat</keyword>
<dbReference type="GO" id="GO:0043531">
    <property type="term" value="F:ADP binding"/>
    <property type="evidence" value="ECO:0007669"/>
    <property type="project" value="InterPro"/>
</dbReference>
<dbReference type="Pfam" id="PF00023">
    <property type="entry name" value="Ank"/>
    <property type="match status" value="1"/>
</dbReference>
<evidence type="ECO:0000256" key="2">
    <source>
        <dbReference type="ARBA" id="ARBA00022737"/>
    </source>
</evidence>
<dbReference type="GO" id="GO:0003723">
    <property type="term" value="F:RNA binding"/>
    <property type="evidence" value="ECO:0007669"/>
    <property type="project" value="TreeGrafter"/>
</dbReference>
<dbReference type="Gene3D" id="3.80.10.10">
    <property type="entry name" value="Ribonuclease Inhibitor"/>
    <property type="match status" value="1"/>
</dbReference>
<dbReference type="GO" id="GO:0006396">
    <property type="term" value="P:RNA processing"/>
    <property type="evidence" value="ECO:0007669"/>
    <property type="project" value="TreeGrafter"/>
</dbReference>
<dbReference type="GO" id="GO:0004540">
    <property type="term" value="F:RNA nuclease activity"/>
    <property type="evidence" value="ECO:0007669"/>
    <property type="project" value="TreeGrafter"/>
</dbReference>
<evidence type="ECO:0000313" key="6">
    <source>
        <dbReference type="EMBL" id="CAD7700234.1"/>
    </source>
</evidence>
<feature type="domain" description="NB-ARC" evidence="5">
    <location>
        <begin position="363"/>
        <end position="519"/>
    </location>
</feature>
<dbReference type="OrthoDB" id="195446at2759"/>
<dbReference type="InterPro" id="IPR032675">
    <property type="entry name" value="LRR_dom_sf"/>
</dbReference>
<evidence type="ECO:0000256" key="3">
    <source>
        <dbReference type="ARBA" id="ARBA00023043"/>
    </source>
</evidence>
<feature type="repeat" description="ANK" evidence="4">
    <location>
        <begin position="1185"/>
        <end position="1217"/>
    </location>
</feature>
<dbReference type="PANTHER" id="PTHR24141">
    <property type="entry name" value="2-5A-DEPENDENT RIBONUCLEASE"/>
    <property type="match status" value="1"/>
</dbReference>
<dbReference type="SUPFAM" id="SSF52047">
    <property type="entry name" value="RNI-like"/>
    <property type="match status" value="1"/>
</dbReference>
<dbReference type="InterPro" id="IPR042197">
    <property type="entry name" value="Apaf_helical"/>
</dbReference>
<dbReference type="PROSITE" id="PS50088">
    <property type="entry name" value="ANK_REPEAT"/>
    <property type="match status" value="14"/>
</dbReference>
<feature type="repeat" description="ANK" evidence="4">
    <location>
        <begin position="1416"/>
        <end position="1448"/>
    </location>
</feature>
<dbReference type="InterPro" id="IPR002182">
    <property type="entry name" value="NB-ARC"/>
</dbReference>
<feature type="non-terminal residue" evidence="6">
    <location>
        <position position="1552"/>
    </location>
</feature>
<dbReference type="Proteomes" id="UP000708148">
    <property type="component" value="Unassembled WGS sequence"/>
</dbReference>